<dbReference type="SUPFAM" id="SSF53756">
    <property type="entry name" value="UDP-Glycosyltransferase/glycogen phosphorylase"/>
    <property type="match status" value="1"/>
</dbReference>
<feature type="domain" description="Glycosyltransferase subfamily 4-like N-terminal" evidence="2">
    <location>
        <begin position="37"/>
        <end position="188"/>
    </location>
</feature>
<organism evidence="3 4">
    <name type="scientific">Chryseobacterium contaminans</name>
    <dbReference type="NCBI Taxonomy" id="1423959"/>
    <lineage>
        <taxon>Bacteria</taxon>
        <taxon>Pseudomonadati</taxon>
        <taxon>Bacteroidota</taxon>
        <taxon>Flavobacteriia</taxon>
        <taxon>Flavobacteriales</taxon>
        <taxon>Weeksellaceae</taxon>
        <taxon>Chryseobacterium group</taxon>
        <taxon>Chryseobacterium</taxon>
    </lineage>
</organism>
<evidence type="ECO:0000313" key="4">
    <source>
        <dbReference type="Proteomes" id="UP000184069"/>
    </source>
</evidence>
<dbReference type="PANTHER" id="PTHR45947:SF15">
    <property type="entry name" value="TEICHURONIC ACID BIOSYNTHESIS GLYCOSYLTRANSFERASE TUAC-RELATED"/>
    <property type="match status" value="1"/>
</dbReference>
<sequence>MKRKKILFISSWFPNKLEPTNGNFVQRHAEAVSLSCDVEILHAIGNFDQEEHYVYDDKIINGIRTLIIYYRNSNNPVQNFLRRMRAYLNGFSKLNRPDLIHANVLHNNMLFAVYLKKKFKIPFVVTEHWTALQKQNLSKTSGNIKRIAKYIAKHAEYILPVSYNLLESLKELGITTPMKVISNVVDTDVFTIQSKTEVSDHVKFLHISSLIPRKRPKDIINAVYLLYQNGYKVSLEIGGDGDTESLIALVKSLSAEKYIQVFDAISYAEVAEKMQNSDYFILFSENETQGCVILESYACGKPVISTKVGGAAEFIIDGLGIGIEKDNTDQLYEALEKVCRQEYFFKNESEIRKFCVDRYSRKAIDQQFTEVYNEVLSKNKTL</sequence>
<keyword evidence="3" id="KW-0808">Transferase</keyword>
<evidence type="ECO:0000259" key="1">
    <source>
        <dbReference type="Pfam" id="PF00534"/>
    </source>
</evidence>
<dbReference type="STRING" id="1423959.SAMN05444407_11235"/>
<dbReference type="Pfam" id="PF00534">
    <property type="entry name" value="Glycos_transf_1"/>
    <property type="match status" value="1"/>
</dbReference>
<dbReference type="InterPro" id="IPR050194">
    <property type="entry name" value="Glycosyltransferase_grp1"/>
</dbReference>
<dbReference type="InterPro" id="IPR028098">
    <property type="entry name" value="Glyco_trans_4-like_N"/>
</dbReference>
<dbReference type="GO" id="GO:0016757">
    <property type="term" value="F:glycosyltransferase activity"/>
    <property type="evidence" value="ECO:0007669"/>
    <property type="project" value="InterPro"/>
</dbReference>
<dbReference type="Gene3D" id="3.40.50.2000">
    <property type="entry name" value="Glycogen Phosphorylase B"/>
    <property type="match status" value="2"/>
</dbReference>
<dbReference type="Proteomes" id="UP000184069">
    <property type="component" value="Unassembled WGS sequence"/>
</dbReference>
<gene>
    <name evidence="3" type="ORF">SAMN05444407_11235</name>
</gene>
<dbReference type="EMBL" id="FRBM01000012">
    <property type="protein sequence ID" value="SHM28329.1"/>
    <property type="molecule type" value="Genomic_DNA"/>
</dbReference>
<evidence type="ECO:0000259" key="2">
    <source>
        <dbReference type="Pfam" id="PF13439"/>
    </source>
</evidence>
<dbReference type="RefSeq" id="WP_073300562.1">
    <property type="nucleotide sequence ID" value="NZ_FRBM01000012.1"/>
</dbReference>
<dbReference type="AlphaFoldDB" id="A0A1M7HIQ3"/>
<dbReference type="Pfam" id="PF13439">
    <property type="entry name" value="Glyco_transf_4"/>
    <property type="match status" value="1"/>
</dbReference>
<name>A0A1M7HIQ3_9FLAO</name>
<accession>A0A1M7HIQ3</accession>
<feature type="domain" description="Glycosyl transferase family 1" evidence="1">
    <location>
        <begin position="195"/>
        <end position="342"/>
    </location>
</feature>
<proteinExistence type="predicted"/>
<dbReference type="InterPro" id="IPR001296">
    <property type="entry name" value="Glyco_trans_1"/>
</dbReference>
<dbReference type="PANTHER" id="PTHR45947">
    <property type="entry name" value="SULFOQUINOVOSYL TRANSFERASE SQD2"/>
    <property type="match status" value="1"/>
</dbReference>
<evidence type="ECO:0000313" key="3">
    <source>
        <dbReference type="EMBL" id="SHM28329.1"/>
    </source>
</evidence>
<protein>
    <submittedName>
        <fullName evidence="3">Glycosyltransferase involved in cell wall bisynthesis</fullName>
    </submittedName>
</protein>
<reference evidence="3 4" key="1">
    <citation type="submission" date="2016-11" db="EMBL/GenBank/DDBJ databases">
        <authorList>
            <person name="Jaros S."/>
            <person name="Januszkiewicz K."/>
            <person name="Wedrychowicz H."/>
        </authorList>
    </citation>
    <scope>NUCLEOTIDE SEQUENCE [LARGE SCALE GENOMIC DNA]</scope>
    <source>
        <strain evidence="3 4">DSM 27621</strain>
    </source>
</reference>